<dbReference type="Proteomes" id="UP000831181">
    <property type="component" value="Chromosome"/>
</dbReference>
<dbReference type="PROSITE" id="PS51935">
    <property type="entry name" value="NLPC_P60"/>
    <property type="match status" value="1"/>
</dbReference>
<dbReference type="AlphaFoldDB" id="A0A976RT60"/>
<gene>
    <name evidence="7" type="ORF">MOO44_04080</name>
</gene>
<dbReference type="RefSeq" id="WP_260117144.1">
    <property type="nucleotide sequence ID" value="NZ_CP093361.1"/>
</dbReference>
<dbReference type="PANTHER" id="PTHR47053:SF1">
    <property type="entry name" value="MUREIN DD-ENDOPEPTIDASE MEPH-RELATED"/>
    <property type="match status" value="1"/>
</dbReference>
<keyword evidence="2" id="KW-0645">Protease</keyword>
<accession>A0A976RT60</accession>
<dbReference type="InterPro" id="IPR025987">
    <property type="entry name" value="GW_dom"/>
</dbReference>
<dbReference type="Pfam" id="PF13457">
    <property type="entry name" value="GW"/>
    <property type="match status" value="2"/>
</dbReference>
<dbReference type="Gene3D" id="3.90.1720.10">
    <property type="entry name" value="endopeptidase domain like (from Nostoc punctiforme)"/>
    <property type="match status" value="1"/>
</dbReference>
<reference evidence="7" key="1">
    <citation type="journal article" date="2022" name="Int. J. Syst. Evol. Microbiol.">
        <title>Apilactobacillus apisilvae sp. nov., Nicolia spurrieriana gen. nov. sp. nov., Bombilactobacillus folatiphilus sp. nov. and Bombilactobacillus thymidiniphilus sp. nov., four new lactic acid bacterial isolates from stingless bees Tetragonula carbonaria and Austroplebeia australis.</title>
        <authorList>
            <person name="Oliphant S.A."/>
            <person name="Watson-Haigh N.S."/>
            <person name="Sumby K.M."/>
            <person name="Gardner J."/>
            <person name="Groom S."/>
            <person name="Jiranek V."/>
        </authorList>
    </citation>
    <scope>NUCLEOTIDE SEQUENCE</scope>
    <source>
        <strain evidence="7">SGEP1_A5</strain>
    </source>
</reference>
<feature type="region of interest" description="Disordered" evidence="5">
    <location>
        <begin position="1"/>
        <end position="37"/>
    </location>
</feature>
<keyword evidence="3" id="KW-0378">Hydrolase</keyword>
<keyword evidence="4" id="KW-0788">Thiol protease</keyword>
<evidence type="ECO:0000313" key="7">
    <source>
        <dbReference type="EMBL" id="UQS87338.1"/>
    </source>
</evidence>
<feature type="domain" description="NlpC/P60" evidence="6">
    <location>
        <begin position="209"/>
        <end position="344"/>
    </location>
</feature>
<evidence type="ECO:0000256" key="1">
    <source>
        <dbReference type="ARBA" id="ARBA00007074"/>
    </source>
</evidence>
<dbReference type="EMBL" id="CP093361">
    <property type="protein sequence ID" value="UQS87338.1"/>
    <property type="molecule type" value="Genomic_DNA"/>
</dbReference>
<evidence type="ECO:0000256" key="2">
    <source>
        <dbReference type="ARBA" id="ARBA00022670"/>
    </source>
</evidence>
<evidence type="ECO:0000256" key="5">
    <source>
        <dbReference type="SAM" id="MobiDB-lite"/>
    </source>
</evidence>
<evidence type="ECO:0000256" key="4">
    <source>
        <dbReference type="ARBA" id="ARBA00022807"/>
    </source>
</evidence>
<dbReference type="KEGG" id="lbe:MOO44_04080"/>
<name>A0A976RT60_9LACO</name>
<evidence type="ECO:0000313" key="8">
    <source>
        <dbReference type="Proteomes" id="UP000831181"/>
    </source>
</evidence>
<keyword evidence="8" id="KW-1185">Reference proteome</keyword>
<dbReference type="InterPro" id="IPR000064">
    <property type="entry name" value="NLP_P60_dom"/>
</dbReference>
<proteinExistence type="inferred from homology"/>
<evidence type="ECO:0000259" key="6">
    <source>
        <dbReference type="PROSITE" id="PS51935"/>
    </source>
</evidence>
<organism evidence="7 8">
    <name type="scientific">Nicoliella spurrieriana</name>
    <dbReference type="NCBI Taxonomy" id="2925830"/>
    <lineage>
        <taxon>Bacteria</taxon>
        <taxon>Bacillati</taxon>
        <taxon>Bacillota</taxon>
        <taxon>Bacilli</taxon>
        <taxon>Lactobacillales</taxon>
        <taxon>Lactobacillaceae</taxon>
        <taxon>Nicoliella</taxon>
    </lineage>
</organism>
<dbReference type="GO" id="GO:0006508">
    <property type="term" value="P:proteolysis"/>
    <property type="evidence" value="ECO:0007669"/>
    <property type="project" value="UniProtKB-KW"/>
</dbReference>
<sequence>MNTTSANADTTSTTQTQSKQTESQDGNTKSTTVTKTVKKSNAGTSVDTTKDSTYNQAYNATKKLYQTRYHFYKQLNNVGKVASAKGDYGKSFKLTRIAKTNKDTYVKTARGWISSNAFNQYVKEQGSMNEKMKVTNASTAVYSAPAATKNAQKLGTASSLGLTDQWLNVNYRKYTNTKEGYFRVTKDGQNYYINGRDMEFNLSGLNSHNAKIEKAIKVGEALVGKSPYSWGGGRTAASIAARRFDCSSFIHYIYAKAGVNLGSVTATTYTLAKEGRAVNYKNMKRGDIFFFNDKKEGAFCHVGIYLGRGLFLNDSPSTDTHGVGISSLSDPHWARRFNHVVRRVV</sequence>
<dbReference type="InterPro" id="IPR051202">
    <property type="entry name" value="Peptidase_C40"/>
</dbReference>
<dbReference type="InterPro" id="IPR038765">
    <property type="entry name" value="Papain-like_cys_pep_sf"/>
</dbReference>
<feature type="compositionally biased region" description="Low complexity" evidence="5">
    <location>
        <begin position="1"/>
        <end position="35"/>
    </location>
</feature>
<dbReference type="GO" id="GO:0008234">
    <property type="term" value="F:cysteine-type peptidase activity"/>
    <property type="evidence" value="ECO:0007669"/>
    <property type="project" value="UniProtKB-KW"/>
</dbReference>
<dbReference type="PANTHER" id="PTHR47053">
    <property type="entry name" value="MUREIN DD-ENDOPEPTIDASE MEPH-RELATED"/>
    <property type="match status" value="1"/>
</dbReference>
<dbReference type="SUPFAM" id="SSF54001">
    <property type="entry name" value="Cysteine proteinases"/>
    <property type="match status" value="1"/>
</dbReference>
<dbReference type="Pfam" id="PF00877">
    <property type="entry name" value="NLPC_P60"/>
    <property type="match status" value="1"/>
</dbReference>
<protein>
    <submittedName>
        <fullName evidence="7">NlpC/P60 family protein</fullName>
    </submittedName>
</protein>
<evidence type="ECO:0000256" key="3">
    <source>
        <dbReference type="ARBA" id="ARBA00022801"/>
    </source>
</evidence>
<comment type="similarity">
    <text evidence="1">Belongs to the peptidase C40 family.</text>
</comment>